<proteinExistence type="predicted"/>
<keyword evidence="2" id="KW-1185">Reference proteome</keyword>
<name>A0A1E3KZL9_9BACL</name>
<dbReference type="SUPFAM" id="SSF46785">
    <property type="entry name" value="Winged helix' DNA-binding domain"/>
    <property type="match status" value="1"/>
</dbReference>
<reference evidence="1 2" key="1">
    <citation type="submission" date="2016-08" db="EMBL/GenBank/DDBJ databases">
        <title>Genome sequencing of Paenibacillus sp. TI45-13ar, isolated from Korean traditional nuruk.</title>
        <authorList>
            <person name="Kim S.-J."/>
        </authorList>
    </citation>
    <scope>NUCLEOTIDE SEQUENCE [LARGE SCALE GENOMIC DNA]</scope>
    <source>
        <strain evidence="1 2">TI45-13ar</strain>
    </source>
</reference>
<evidence type="ECO:0000313" key="2">
    <source>
        <dbReference type="Proteomes" id="UP000094578"/>
    </source>
</evidence>
<sequence length="89" mass="10739">MQNDAERKIYKIIYNYFYKNNQMPDWPFLKTRTNKSKEDITKALQGLMEDGYITWQEDDLQSILMLKLGKSMSIPKSKENDMNRFYTEL</sequence>
<dbReference type="AlphaFoldDB" id="A0A1E3KZL9"/>
<protein>
    <submittedName>
        <fullName evidence="1">Uncharacterized protein</fullName>
    </submittedName>
</protein>
<dbReference type="EMBL" id="MDER01000094">
    <property type="protein sequence ID" value="ODP26150.1"/>
    <property type="molecule type" value="Genomic_DNA"/>
</dbReference>
<evidence type="ECO:0000313" key="1">
    <source>
        <dbReference type="EMBL" id="ODP26150.1"/>
    </source>
</evidence>
<dbReference type="InterPro" id="IPR036390">
    <property type="entry name" value="WH_DNA-bd_sf"/>
</dbReference>
<organism evidence="1 2">
    <name type="scientific">Paenibacillus nuruki</name>
    <dbReference type="NCBI Taxonomy" id="1886670"/>
    <lineage>
        <taxon>Bacteria</taxon>
        <taxon>Bacillati</taxon>
        <taxon>Bacillota</taxon>
        <taxon>Bacilli</taxon>
        <taxon>Bacillales</taxon>
        <taxon>Paenibacillaceae</taxon>
        <taxon>Paenibacillus</taxon>
    </lineage>
</organism>
<gene>
    <name evidence="1" type="ORF">PTI45_04492</name>
</gene>
<comment type="caution">
    <text evidence="1">The sequence shown here is derived from an EMBL/GenBank/DDBJ whole genome shotgun (WGS) entry which is preliminary data.</text>
</comment>
<dbReference type="RefSeq" id="WP_069329801.1">
    <property type="nucleotide sequence ID" value="NZ_MDER01000094.1"/>
</dbReference>
<dbReference type="Proteomes" id="UP000094578">
    <property type="component" value="Unassembled WGS sequence"/>
</dbReference>
<accession>A0A1E3KZL9</accession>